<accession>A0A517VZI7</accession>
<name>A0A517VZI7_9PLAN</name>
<dbReference type="AlphaFoldDB" id="A0A517VZI7"/>
<evidence type="ECO:0000313" key="2">
    <source>
        <dbReference type="Proteomes" id="UP000318704"/>
    </source>
</evidence>
<protein>
    <submittedName>
        <fullName evidence="1">Uncharacterized protein</fullName>
    </submittedName>
</protein>
<reference evidence="1 2" key="1">
    <citation type="submission" date="2019-03" db="EMBL/GenBank/DDBJ databases">
        <title>Deep-cultivation of Planctomycetes and their phenomic and genomic characterization uncovers novel biology.</title>
        <authorList>
            <person name="Wiegand S."/>
            <person name="Jogler M."/>
            <person name="Boedeker C."/>
            <person name="Pinto D."/>
            <person name="Vollmers J."/>
            <person name="Rivas-Marin E."/>
            <person name="Kohn T."/>
            <person name="Peeters S.H."/>
            <person name="Heuer A."/>
            <person name="Rast P."/>
            <person name="Oberbeckmann S."/>
            <person name="Bunk B."/>
            <person name="Jeske O."/>
            <person name="Meyerdierks A."/>
            <person name="Storesund J.E."/>
            <person name="Kallscheuer N."/>
            <person name="Luecker S."/>
            <person name="Lage O.M."/>
            <person name="Pohl T."/>
            <person name="Merkel B.J."/>
            <person name="Hornburger P."/>
            <person name="Mueller R.-W."/>
            <person name="Bruemmer F."/>
            <person name="Labrenz M."/>
            <person name="Spormann A.M."/>
            <person name="Op den Camp H."/>
            <person name="Overmann J."/>
            <person name="Amann R."/>
            <person name="Jetten M.S.M."/>
            <person name="Mascher T."/>
            <person name="Medema M.H."/>
            <person name="Devos D.P."/>
            <person name="Kaster A.-K."/>
            <person name="Ovreas L."/>
            <person name="Rohde M."/>
            <person name="Galperin M.Y."/>
            <person name="Jogler C."/>
        </authorList>
    </citation>
    <scope>NUCLEOTIDE SEQUENCE [LARGE SCALE GENOMIC DNA]</scope>
    <source>
        <strain evidence="1 2">V144</strain>
    </source>
</reference>
<dbReference type="RefSeq" id="WP_144987049.1">
    <property type="nucleotide sequence ID" value="NZ_CP037920.1"/>
</dbReference>
<gene>
    <name evidence="1" type="ORF">V144x_39020</name>
</gene>
<dbReference type="Proteomes" id="UP000318704">
    <property type="component" value="Chromosome"/>
</dbReference>
<dbReference type="KEGG" id="gaw:V144x_39020"/>
<proteinExistence type="predicted"/>
<organism evidence="1 2">
    <name type="scientific">Gimesia aquarii</name>
    <dbReference type="NCBI Taxonomy" id="2527964"/>
    <lineage>
        <taxon>Bacteria</taxon>
        <taxon>Pseudomonadati</taxon>
        <taxon>Planctomycetota</taxon>
        <taxon>Planctomycetia</taxon>
        <taxon>Planctomycetales</taxon>
        <taxon>Planctomycetaceae</taxon>
        <taxon>Gimesia</taxon>
    </lineage>
</organism>
<evidence type="ECO:0000313" key="1">
    <source>
        <dbReference type="EMBL" id="QDT98415.1"/>
    </source>
</evidence>
<sequence length="116" mass="13040">MWCLVFMLLRLFSGWWRVCWLSFGNHCKWGGVGNFIICALLSQGWSIRDQLRSDFVAFKVNFGTKSSEDWESVFVSPVGILLKPVGFIGLRSAGAETFSIEKTVFAPKWGRSVAAV</sequence>
<dbReference type="EMBL" id="CP037920">
    <property type="protein sequence ID" value="QDT98415.1"/>
    <property type="molecule type" value="Genomic_DNA"/>
</dbReference>